<dbReference type="PATRIC" id="fig|914150.5.peg.76"/>
<dbReference type="Pfam" id="PF00990">
    <property type="entry name" value="GGDEF"/>
    <property type="match status" value="1"/>
</dbReference>
<gene>
    <name evidence="3" type="ORF">TQ33_0076</name>
</gene>
<sequence>MEAPKFLDWVERHKIIIRRLMIPILLTSAALVYLLVFLTGGIKYVYSHSMYIPILLAGFVFGTKGGAVMAIIAGIILGPFMPISVDTGEMQKTANWLYRMGFFVLIGSVSGFASDCVIKYMKRLRWLSNYNPNTMLPNRNALFNDLKRFNKESYDGDNTILAVVAIDNILELKSVFGFGVIDDATRQMARRLALNGGDDIYHTDSAQLAIVLNKDPETNQKFLDNLSVLLKEAVTYNDISVHVETRVGYVEFKRIELEPQVYLHRAEAALALVRERAIEMTAFNPKIVTQTEENLSILGELQTAIKTKQLCLYYQPQVDLRTGEIRSVEALLRWQHPKRGLIMPGAFIARAEQSSLIQTITEFALREAIEQHKQWKIQGVEIPVSVNISTRNLLHQNFTERVIALLDEYQIDGRWIELEVTESAIVVDMEQAIDELVQLAEAGFSISIDDFGTGYSSLQYLHRLPVSLIKIDQSFIKRVPEDKGAVYIVDAAVTLAQKMGIKTIAEGVETQEVYDYLQQTECDMAQGYFISKPIAQDRFSRWYLNQNGVYAHMA</sequence>
<dbReference type="STRING" id="914150.TQ33_0076"/>
<dbReference type="InterPro" id="IPR035919">
    <property type="entry name" value="EAL_sf"/>
</dbReference>
<dbReference type="EMBL" id="CP010975">
    <property type="protein sequence ID" value="AKE51068.1"/>
    <property type="molecule type" value="Genomic_DNA"/>
</dbReference>
<dbReference type="GO" id="GO:0071111">
    <property type="term" value="F:cyclic-guanylate-specific phosphodiesterase activity"/>
    <property type="evidence" value="ECO:0007669"/>
    <property type="project" value="InterPro"/>
</dbReference>
<evidence type="ECO:0000259" key="2">
    <source>
        <dbReference type="PROSITE" id="PS50883"/>
    </source>
</evidence>
<dbReference type="CDD" id="cd01948">
    <property type="entry name" value="EAL"/>
    <property type="match status" value="1"/>
</dbReference>
<dbReference type="PANTHER" id="PTHR33121:SF19">
    <property type="entry name" value="CYCLIC DI-GMP PHOSPHODIESTERASE PA2567"/>
    <property type="match status" value="1"/>
</dbReference>
<dbReference type="AlphaFoldDB" id="A0A0F6RAX9"/>
<dbReference type="InterPro" id="IPR050706">
    <property type="entry name" value="Cyclic-di-GMP_PDE-like"/>
</dbReference>
<dbReference type="InterPro" id="IPR000160">
    <property type="entry name" value="GGDEF_dom"/>
</dbReference>
<feature type="domain" description="EAL" evidence="2">
    <location>
        <begin position="294"/>
        <end position="547"/>
    </location>
</feature>
<accession>A0A0F6RAX9</accession>
<dbReference type="InterPro" id="IPR043128">
    <property type="entry name" value="Rev_trsase/Diguanyl_cyclase"/>
</dbReference>
<organism evidence="3 4">
    <name type="scientific">Kangiella geojedonensis</name>
    <dbReference type="NCBI Taxonomy" id="914150"/>
    <lineage>
        <taxon>Bacteria</taxon>
        <taxon>Pseudomonadati</taxon>
        <taxon>Pseudomonadota</taxon>
        <taxon>Gammaproteobacteria</taxon>
        <taxon>Kangiellales</taxon>
        <taxon>Kangiellaceae</taxon>
        <taxon>Kangiella</taxon>
    </lineage>
</organism>
<feature type="transmembrane region" description="Helical" evidence="1">
    <location>
        <begin position="96"/>
        <end position="118"/>
    </location>
</feature>
<reference evidence="3 4" key="1">
    <citation type="submission" date="2015-02" db="EMBL/GenBank/DDBJ databases">
        <title>Complete genome sequence of Kangiella geojedonensis strain YCS-5T.</title>
        <authorList>
            <person name="Kim K.M."/>
        </authorList>
    </citation>
    <scope>NUCLEOTIDE SEQUENCE [LARGE SCALE GENOMIC DNA]</scope>
    <source>
        <strain evidence="3 4">YCS-5</strain>
    </source>
</reference>
<dbReference type="RefSeq" id="WP_046560306.1">
    <property type="nucleotide sequence ID" value="NZ_CP010975.1"/>
</dbReference>
<dbReference type="SUPFAM" id="SSF55073">
    <property type="entry name" value="Nucleotide cyclase"/>
    <property type="match status" value="1"/>
</dbReference>
<dbReference type="InterPro" id="IPR001633">
    <property type="entry name" value="EAL_dom"/>
</dbReference>
<dbReference type="Pfam" id="PF00563">
    <property type="entry name" value="EAL"/>
    <property type="match status" value="1"/>
</dbReference>
<dbReference type="HOGENOM" id="CLU_000445_70_50_6"/>
<proteinExistence type="predicted"/>
<dbReference type="Gene3D" id="3.30.70.270">
    <property type="match status" value="1"/>
</dbReference>
<keyword evidence="1" id="KW-1133">Transmembrane helix</keyword>
<feature type="transmembrane region" description="Helical" evidence="1">
    <location>
        <begin position="20"/>
        <end position="42"/>
    </location>
</feature>
<name>A0A0F6RAX9_9GAMM</name>
<evidence type="ECO:0000313" key="3">
    <source>
        <dbReference type="EMBL" id="AKE51068.1"/>
    </source>
</evidence>
<dbReference type="OrthoDB" id="9804951at2"/>
<dbReference type="SUPFAM" id="SSF141868">
    <property type="entry name" value="EAL domain-like"/>
    <property type="match status" value="1"/>
</dbReference>
<protein>
    <submittedName>
        <fullName evidence="3">Diguanylate cyclase/phosphodiesterase</fullName>
    </submittedName>
</protein>
<keyword evidence="1" id="KW-0812">Transmembrane</keyword>
<feature type="transmembrane region" description="Helical" evidence="1">
    <location>
        <begin position="54"/>
        <end position="76"/>
    </location>
</feature>
<dbReference type="SMART" id="SM00052">
    <property type="entry name" value="EAL"/>
    <property type="match status" value="1"/>
</dbReference>
<dbReference type="PROSITE" id="PS50883">
    <property type="entry name" value="EAL"/>
    <property type="match status" value="1"/>
</dbReference>
<keyword evidence="1" id="KW-0472">Membrane</keyword>
<dbReference type="PANTHER" id="PTHR33121">
    <property type="entry name" value="CYCLIC DI-GMP PHOSPHODIESTERASE PDEF"/>
    <property type="match status" value="1"/>
</dbReference>
<dbReference type="Proteomes" id="UP000034071">
    <property type="component" value="Chromosome"/>
</dbReference>
<dbReference type="KEGG" id="kge:TQ33_0076"/>
<dbReference type="InterPro" id="IPR029787">
    <property type="entry name" value="Nucleotide_cyclase"/>
</dbReference>
<dbReference type="SMART" id="SM00267">
    <property type="entry name" value="GGDEF"/>
    <property type="match status" value="1"/>
</dbReference>
<dbReference type="Gene3D" id="3.20.20.450">
    <property type="entry name" value="EAL domain"/>
    <property type="match status" value="1"/>
</dbReference>
<evidence type="ECO:0000256" key="1">
    <source>
        <dbReference type="SAM" id="Phobius"/>
    </source>
</evidence>
<evidence type="ECO:0000313" key="4">
    <source>
        <dbReference type="Proteomes" id="UP000034071"/>
    </source>
</evidence>
<keyword evidence="4" id="KW-1185">Reference proteome</keyword>